<keyword evidence="12" id="KW-1185">Reference proteome</keyword>
<evidence type="ECO:0000256" key="8">
    <source>
        <dbReference type="ARBA" id="ARBA00023170"/>
    </source>
</evidence>
<evidence type="ECO:0000313" key="11">
    <source>
        <dbReference type="EnsemblMetazoa" id="XP_014249191.2"/>
    </source>
</evidence>
<keyword evidence="5" id="KW-0552">Olfaction</keyword>
<evidence type="ECO:0000256" key="1">
    <source>
        <dbReference type="ARBA" id="ARBA00004651"/>
    </source>
</evidence>
<dbReference type="GeneID" id="106666477"/>
<keyword evidence="3" id="KW-0716">Sensory transduction</keyword>
<dbReference type="GO" id="GO:0007165">
    <property type="term" value="P:signal transduction"/>
    <property type="evidence" value="ECO:0007669"/>
    <property type="project" value="UniProtKB-KW"/>
</dbReference>
<keyword evidence="2" id="KW-1003">Cell membrane</keyword>
<dbReference type="RefSeq" id="XP_014249191.2">
    <property type="nucleotide sequence ID" value="XM_014393705.2"/>
</dbReference>
<comment type="subcellular location">
    <subcellularLocation>
        <location evidence="1">Cell membrane</location>
        <topology evidence="1">Multi-pass membrane protein</topology>
    </subcellularLocation>
</comment>
<evidence type="ECO:0000313" key="12">
    <source>
        <dbReference type="Proteomes" id="UP000494040"/>
    </source>
</evidence>
<dbReference type="KEGG" id="clec:106666477"/>
<name>A0A8I6RQA6_CIMLE</name>
<dbReference type="OrthoDB" id="6625624at2759"/>
<evidence type="ECO:0000256" key="10">
    <source>
        <dbReference type="SAM" id="Phobius"/>
    </source>
</evidence>
<keyword evidence="4 10" id="KW-0812">Transmembrane</keyword>
<evidence type="ECO:0000256" key="3">
    <source>
        <dbReference type="ARBA" id="ARBA00022606"/>
    </source>
</evidence>
<dbReference type="GO" id="GO:0005549">
    <property type="term" value="F:odorant binding"/>
    <property type="evidence" value="ECO:0007669"/>
    <property type="project" value="InterPro"/>
</dbReference>
<keyword evidence="7 10" id="KW-0472">Membrane</keyword>
<feature type="transmembrane region" description="Helical" evidence="10">
    <location>
        <begin position="120"/>
        <end position="139"/>
    </location>
</feature>
<evidence type="ECO:0000256" key="4">
    <source>
        <dbReference type="ARBA" id="ARBA00022692"/>
    </source>
</evidence>
<dbReference type="Proteomes" id="UP000494040">
    <property type="component" value="Unassembled WGS sequence"/>
</dbReference>
<feature type="transmembrane region" description="Helical" evidence="10">
    <location>
        <begin position="12"/>
        <end position="30"/>
    </location>
</feature>
<evidence type="ECO:0000256" key="6">
    <source>
        <dbReference type="ARBA" id="ARBA00022989"/>
    </source>
</evidence>
<reference evidence="11" key="1">
    <citation type="submission" date="2022-01" db="UniProtKB">
        <authorList>
            <consortium name="EnsemblMetazoa"/>
        </authorList>
    </citation>
    <scope>IDENTIFICATION</scope>
</reference>
<dbReference type="Pfam" id="PF02949">
    <property type="entry name" value="7tm_6"/>
    <property type="match status" value="1"/>
</dbReference>
<accession>A0A8I6RQA6</accession>
<proteinExistence type="predicted"/>
<sequence>MWKKEVQQFDRQLIIFITIYFFFVGTVGIGQPLIDMYQGITLNVSYLRILIHYIENIEGRTLHICKSKYPSFKTPNSSRKLYKNPLFLAEYELCLKQNFEHFNVIREAVKILDGIIRWPMFLAILTFSLVLACALLTLIKGDTRIAPQLLSIMLLLMEAIACAKICEGGERISHLSDEVFSSFYKTKWIHCPHRIKTSMLIIQECSKKPLSIKASGITEINWNLFTKIMNSAYTYFNVLYAMDSTN</sequence>
<evidence type="ECO:0000256" key="5">
    <source>
        <dbReference type="ARBA" id="ARBA00022725"/>
    </source>
</evidence>
<evidence type="ECO:0000256" key="9">
    <source>
        <dbReference type="ARBA" id="ARBA00023224"/>
    </source>
</evidence>
<evidence type="ECO:0008006" key="13">
    <source>
        <dbReference type="Google" id="ProtNLM"/>
    </source>
</evidence>
<dbReference type="EnsemblMetazoa" id="XM_014393705.2">
    <property type="protein sequence ID" value="XP_014249191.2"/>
    <property type="gene ID" value="LOC106666477"/>
</dbReference>
<keyword evidence="6 10" id="KW-1133">Transmembrane helix</keyword>
<dbReference type="PANTHER" id="PTHR21137:SF35">
    <property type="entry name" value="ODORANT RECEPTOR 19A-RELATED"/>
    <property type="match status" value="1"/>
</dbReference>
<dbReference type="GO" id="GO:0005886">
    <property type="term" value="C:plasma membrane"/>
    <property type="evidence" value="ECO:0007669"/>
    <property type="project" value="UniProtKB-SubCell"/>
</dbReference>
<dbReference type="AlphaFoldDB" id="A0A8I6RQA6"/>
<organism evidence="11 12">
    <name type="scientific">Cimex lectularius</name>
    <name type="common">Bed bug</name>
    <name type="synonym">Acanthia lectularia</name>
    <dbReference type="NCBI Taxonomy" id="79782"/>
    <lineage>
        <taxon>Eukaryota</taxon>
        <taxon>Metazoa</taxon>
        <taxon>Ecdysozoa</taxon>
        <taxon>Arthropoda</taxon>
        <taxon>Hexapoda</taxon>
        <taxon>Insecta</taxon>
        <taxon>Pterygota</taxon>
        <taxon>Neoptera</taxon>
        <taxon>Paraneoptera</taxon>
        <taxon>Hemiptera</taxon>
        <taxon>Heteroptera</taxon>
        <taxon>Panheteroptera</taxon>
        <taxon>Cimicomorpha</taxon>
        <taxon>Cimicidae</taxon>
        <taxon>Cimex</taxon>
    </lineage>
</organism>
<protein>
    <recommendedName>
        <fullName evidence="13">Odorant receptor</fullName>
    </recommendedName>
</protein>
<keyword evidence="9" id="KW-0807">Transducer</keyword>
<evidence type="ECO:0000256" key="7">
    <source>
        <dbReference type="ARBA" id="ARBA00023136"/>
    </source>
</evidence>
<keyword evidence="8" id="KW-0675">Receptor</keyword>
<dbReference type="PANTHER" id="PTHR21137">
    <property type="entry name" value="ODORANT RECEPTOR"/>
    <property type="match status" value="1"/>
</dbReference>
<dbReference type="GO" id="GO:0004984">
    <property type="term" value="F:olfactory receptor activity"/>
    <property type="evidence" value="ECO:0007669"/>
    <property type="project" value="InterPro"/>
</dbReference>
<dbReference type="InterPro" id="IPR004117">
    <property type="entry name" value="7tm6_olfct_rcpt"/>
</dbReference>
<evidence type="ECO:0000256" key="2">
    <source>
        <dbReference type="ARBA" id="ARBA00022475"/>
    </source>
</evidence>